<dbReference type="InterPro" id="IPR019060">
    <property type="entry name" value="DUF2382"/>
</dbReference>
<reference evidence="4 5" key="1">
    <citation type="submission" date="2018-07" db="EMBL/GenBank/DDBJ databases">
        <title>Genomic Encyclopedia of Type Strains, Phase IV (KMG-IV): sequencing the most valuable type-strain genomes for metagenomic binning, comparative biology and taxonomic classification.</title>
        <authorList>
            <person name="Goeker M."/>
        </authorList>
    </citation>
    <scope>NUCLEOTIDE SEQUENCE [LARGE SCALE GENOMIC DNA]</scope>
    <source>
        <strain evidence="4 5">DSM 44290</strain>
    </source>
</reference>
<accession>A0A370I293</accession>
<dbReference type="Pfam" id="PF05239">
    <property type="entry name" value="PRC"/>
    <property type="match status" value="1"/>
</dbReference>
<dbReference type="Gene3D" id="3.90.50.10">
    <property type="entry name" value="Photosynthetic Reaction Center, subunit H, domain 2"/>
    <property type="match status" value="1"/>
</dbReference>
<dbReference type="PANTHER" id="PTHR38463">
    <property type="entry name" value="STRESS RESPONSE PROTEIN YSNF"/>
    <property type="match status" value="1"/>
</dbReference>
<sequence>MSDVMQSLMGSTVYDADGEKIGDVTQVYLDDRTGAPSWVATSTGMFHGDALVPLAGAAHDPGKHTLGVPVSKETVKAAPHVEHDGHITPEGEQRLLAHYGIDPNRSSQTGFGRYRTEGDQRIPADDSMVRSEERLNVRTQSEEAGTARLRKYVVTEDQSVTVPVQHEEVHIEREPITDPSAVRNAEIGEAEQEVTLHEDRVVVNKQAVPVERVRLAVDEVEDERTVSDTVRKEKFEAEGVEPRHRDDERRR</sequence>
<dbReference type="GO" id="GO:0030077">
    <property type="term" value="C:plasma membrane light-harvesting complex"/>
    <property type="evidence" value="ECO:0007669"/>
    <property type="project" value="InterPro"/>
</dbReference>
<dbReference type="RefSeq" id="WP_067996247.1">
    <property type="nucleotide sequence ID" value="NZ_QQBC01000007.1"/>
</dbReference>
<dbReference type="InterPro" id="IPR052967">
    <property type="entry name" value="Stress_Response_Assoc"/>
</dbReference>
<dbReference type="NCBIfam" id="TIGR02271">
    <property type="entry name" value="YsnF/AvaK domain"/>
    <property type="match status" value="1"/>
</dbReference>
<dbReference type="InterPro" id="IPR014747">
    <property type="entry name" value="Bac_photo_RC_H_C"/>
</dbReference>
<evidence type="ECO:0000256" key="1">
    <source>
        <dbReference type="SAM" id="MobiDB-lite"/>
    </source>
</evidence>
<evidence type="ECO:0000313" key="5">
    <source>
        <dbReference type="Proteomes" id="UP000254869"/>
    </source>
</evidence>
<dbReference type="GO" id="GO:0019684">
    <property type="term" value="P:photosynthesis, light reaction"/>
    <property type="evidence" value="ECO:0007669"/>
    <property type="project" value="InterPro"/>
</dbReference>
<evidence type="ECO:0000259" key="2">
    <source>
        <dbReference type="Pfam" id="PF05239"/>
    </source>
</evidence>
<evidence type="ECO:0000313" key="4">
    <source>
        <dbReference type="EMBL" id="RDI64855.1"/>
    </source>
</evidence>
<dbReference type="InterPro" id="IPR011033">
    <property type="entry name" value="PRC_barrel-like_sf"/>
</dbReference>
<dbReference type="Pfam" id="PF09557">
    <property type="entry name" value="DUF2382"/>
    <property type="match status" value="1"/>
</dbReference>
<gene>
    <name evidence="4" type="ORF">DFR76_107232</name>
</gene>
<organism evidence="4 5">
    <name type="scientific">Nocardia pseudobrasiliensis</name>
    <dbReference type="NCBI Taxonomy" id="45979"/>
    <lineage>
        <taxon>Bacteria</taxon>
        <taxon>Bacillati</taxon>
        <taxon>Actinomycetota</taxon>
        <taxon>Actinomycetes</taxon>
        <taxon>Mycobacteriales</taxon>
        <taxon>Nocardiaceae</taxon>
        <taxon>Nocardia</taxon>
    </lineage>
</organism>
<keyword evidence="5" id="KW-1185">Reference proteome</keyword>
<dbReference type="EMBL" id="QQBC01000007">
    <property type="protein sequence ID" value="RDI64855.1"/>
    <property type="molecule type" value="Genomic_DNA"/>
</dbReference>
<dbReference type="SUPFAM" id="SSF50346">
    <property type="entry name" value="PRC-barrel domain"/>
    <property type="match status" value="1"/>
</dbReference>
<protein>
    <submittedName>
        <fullName evidence="4">Uncharacterized protein (TIGR02271 family)</fullName>
    </submittedName>
</protein>
<proteinExistence type="predicted"/>
<dbReference type="AlphaFoldDB" id="A0A370I293"/>
<dbReference type="Proteomes" id="UP000254869">
    <property type="component" value="Unassembled WGS sequence"/>
</dbReference>
<evidence type="ECO:0000259" key="3">
    <source>
        <dbReference type="Pfam" id="PF09557"/>
    </source>
</evidence>
<feature type="domain" description="DUF2382" evidence="3">
    <location>
        <begin position="128"/>
        <end position="236"/>
    </location>
</feature>
<feature type="region of interest" description="Disordered" evidence="1">
    <location>
        <begin position="221"/>
        <end position="251"/>
    </location>
</feature>
<feature type="domain" description="PRC-barrel" evidence="2">
    <location>
        <begin position="7"/>
        <end position="63"/>
    </location>
</feature>
<name>A0A370I293_9NOCA</name>
<dbReference type="PANTHER" id="PTHR38463:SF1">
    <property type="entry name" value="STRESS RESPONSE PROTEIN YSNF"/>
    <property type="match status" value="1"/>
</dbReference>
<comment type="caution">
    <text evidence="4">The sequence shown here is derived from an EMBL/GenBank/DDBJ whole genome shotgun (WGS) entry which is preliminary data.</text>
</comment>
<dbReference type="InterPro" id="IPR027275">
    <property type="entry name" value="PRC-brl_dom"/>
</dbReference>
<dbReference type="STRING" id="1210086.GCA_001613105_02345"/>